<organism evidence="3 4">
    <name type="scientific">Peribacillus deserti</name>
    <dbReference type="NCBI Taxonomy" id="673318"/>
    <lineage>
        <taxon>Bacteria</taxon>
        <taxon>Bacillati</taxon>
        <taxon>Bacillota</taxon>
        <taxon>Bacilli</taxon>
        <taxon>Bacillales</taxon>
        <taxon>Bacillaceae</taxon>
        <taxon>Peribacillus</taxon>
    </lineage>
</organism>
<keyword evidence="1" id="KW-0472">Membrane</keyword>
<dbReference type="EMBL" id="PGUY01000061">
    <property type="protein sequence ID" value="PLT28431.1"/>
    <property type="molecule type" value="Genomic_DNA"/>
</dbReference>
<gene>
    <name evidence="3" type="ORF">CUU66_18485</name>
</gene>
<reference evidence="3 4" key="1">
    <citation type="submission" date="2017-11" db="EMBL/GenBank/DDBJ databases">
        <title>Comparitive Functional Genomics of Dry Heat Resistant strains isolated from the Viking Spacecraft.</title>
        <authorList>
            <person name="Seuylemezian A."/>
            <person name="Cooper K."/>
            <person name="Vaishampayan P."/>
        </authorList>
    </citation>
    <scope>NUCLEOTIDE SEQUENCE [LARGE SCALE GENOMIC DNA]</scope>
    <source>
        <strain evidence="3 4">V1-29</strain>
    </source>
</reference>
<name>A0A2N5M257_9BACI</name>
<accession>A0A2N5M257</accession>
<feature type="domain" description="MHYT" evidence="2">
    <location>
        <begin position="4"/>
        <end position="45"/>
    </location>
</feature>
<keyword evidence="1" id="KW-1133">Transmembrane helix</keyword>
<evidence type="ECO:0000313" key="4">
    <source>
        <dbReference type="Proteomes" id="UP000234748"/>
    </source>
</evidence>
<feature type="transmembrane region" description="Helical" evidence="1">
    <location>
        <begin position="23"/>
        <end position="42"/>
    </location>
</feature>
<keyword evidence="1" id="KW-0812">Transmembrane</keyword>
<proteinExistence type="predicted"/>
<protein>
    <recommendedName>
        <fullName evidence="2">MHYT domain-containing protein</fullName>
    </recommendedName>
</protein>
<evidence type="ECO:0000313" key="3">
    <source>
        <dbReference type="EMBL" id="PLT28431.1"/>
    </source>
</evidence>
<dbReference type="Proteomes" id="UP000234748">
    <property type="component" value="Unassembled WGS sequence"/>
</dbReference>
<dbReference type="Pfam" id="PF03707">
    <property type="entry name" value="MHYT"/>
    <property type="match status" value="1"/>
</dbReference>
<sequence>MTRHFIAMLAFHLSNPVTYRTPLVIGSIFPAIISSGLALSIISRPVNGDEIKVLL</sequence>
<comment type="caution">
    <text evidence="3">The sequence shown here is derived from an EMBL/GenBank/DDBJ whole genome shotgun (WGS) entry which is preliminary data.</text>
</comment>
<keyword evidence="4" id="KW-1185">Reference proteome</keyword>
<dbReference type="InterPro" id="IPR005330">
    <property type="entry name" value="MHYT_dom"/>
</dbReference>
<dbReference type="RefSeq" id="WP_101644881.1">
    <property type="nucleotide sequence ID" value="NZ_PGUY01000061.1"/>
</dbReference>
<evidence type="ECO:0000256" key="1">
    <source>
        <dbReference type="SAM" id="Phobius"/>
    </source>
</evidence>
<evidence type="ECO:0000259" key="2">
    <source>
        <dbReference type="Pfam" id="PF03707"/>
    </source>
</evidence>
<dbReference type="AlphaFoldDB" id="A0A2N5M257"/>